<dbReference type="EMBL" id="CP060035">
    <property type="protein sequence ID" value="QOT70536.1"/>
    <property type="molecule type" value="Genomic_DNA"/>
</dbReference>
<gene>
    <name evidence="2" type="ORF">H5V43_10255</name>
    <name evidence="1" type="ORF">SFOMI_2871</name>
</gene>
<dbReference type="Pfam" id="PF19452">
    <property type="entry name" value="DUF5990"/>
    <property type="match status" value="1"/>
</dbReference>
<evidence type="ECO:0000313" key="3">
    <source>
        <dbReference type="Proteomes" id="UP000221538"/>
    </source>
</evidence>
<dbReference type="Proteomes" id="UP000221538">
    <property type="component" value="Unassembled WGS sequence"/>
</dbReference>
<dbReference type="InterPro" id="IPR046032">
    <property type="entry name" value="DUF5990"/>
</dbReference>
<organism evidence="1 3">
    <name type="scientific">Sphingobium fuliginis (strain ATCC 27551)</name>
    <dbReference type="NCBI Taxonomy" id="336203"/>
    <lineage>
        <taxon>Bacteria</taxon>
        <taxon>Pseudomonadati</taxon>
        <taxon>Pseudomonadota</taxon>
        <taxon>Alphaproteobacteria</taxon>
        <taxon>Sphingomonadales</taxon>
        <taxon>Sphingomonadaceae</taxon>
        <taxon>Sphingobium</taxon>
    </lineage>
</organism>
<reference evidence="1" key="4">
    <citation type="submission" date="2017-10" db="EMBL/GenBank/DDBJ databases">
        <authorList>
            <person name="Banno H."/>
            <person name="Chua N.-H."/>
        </authorList>
    </citation>
    <scope>NUCLEOTIDE SEQUENCE</scope>
    <source>
        <strain evidence="1">OMI</strain>
    </source>
</reference>
<dbReference type="KEGG" id="sbar:H5V43_10255"/>
<evidence type="ECO:0000313" key="4">
    <source>
        <dbReference type="Proteomes" id="UP000593663"/>
    </source>
</evidence>
<protein>
    <submittedName>
        <fullName evidence="1">Uncharacterized protein</fullName>
    </submittedName>
</protein>
<evidence type="ECO:0000313" key="2">
    <source>
        <dbReference type="EMBL" id="QOT70536.1"/>
    </source>
</evidence>
<sequence>MAKRTIILRLVIDNPVPDVTYSLQDRKGAPVGPVVARNEALRFDVPVQLAPGPKLSGEFVRREGPERRFVYIAIGGQAGDPASPWSRRAKIDVHDISHDLLEQAAPPAALECHLPGRARDDGPSCATIQPLDGWRVAI</sequence>
<name>A0A292ZHN9_SPHSA</name>
<dbReference type="AlphaFoldDB" id="A0A292ZHN9"/>
<proteinExistence type="predicted"/>
<dbReference type="Proteomes" id="UP000593663">
    <property type="component" value="Chromosome 1"/>
</dbReference>
<accession>A0A292ZHN9</accession>
<reference evidence="2" key="6">
    <citation type="journal article" date="2021" name="Microbiol. Resour. Announc.">
        <title>Complete Genome Sequence of Sphingobium barthaii KK22, a High-Molecular-Weight Polycyclic Aromatic Hydrocarbon-Degrading Soil Bacterium.</title>
        <authorList>
            <person name="Mori J.F."/>
            <person name="Kanaly R.A."/>
        </authorList>
    </citation>
    <scope>NUCLEOTIDE SEQUENCE</scope>
    <source>
        <strain evidence="2">KK22</strain>
    </source>
</reference>
<reference evidence="1 3" key="1">
    <citation type="journal article" date="2013" name="Biodegradation">
        <title>Occurrence of 4-tert-butylphenol (4-t-BP) biodegradation in an aquatic sample caused by the presence of Spirodela polyrrhiza and isolation of a 4-t-BP-utilizing bacterium.</title>
        <authorList>
            <person name="Ogata Y."/>
            <person name="Toyama T."/>
            <person name="Yu N."/>
            <person name="Wang X."/>
            <person name="Sei K."/>
            <person name="Ike M."/>
        </authorList>
    </citation>
    <scope>NUCLEOTIDE SEQUENCE [LARGE SCALE GENOMIC DNA]</scope>
    <source>
        <strain evidence="1 3">OMI</strain>
    </source>
</reference>
<reference evidence="1 3" key="2">
    <citation type="journal article" date="2013" name="Environ. Sci. Technol.">
        <title>The 4-tert-butylphenol-utilizing bacterium Sphingobium fuliginis OMI can degrade bisphenols via phenolic ring hydroxylation and meta-cleavage pathway.</title>
        <authorList>
            <person name="Ogata Y."/>
            <person name="Goda S."/>
            <person name="Toyama T."/>
            <person name="Sei K."/>
            <person name="Ike M."/>
        </authorList>
    </citation>
    <scope>NUCLEOTIDE SEQUENCE [LARGE SCALE GENOMIC DNA]</scope>
    <source>
        <strain evidence="1 3">OMI</strain>
    </source>
</reference>
<dbReference type="RefSeq" id="WP_025546996.1">
    <property type="nucleotide sequence ID" value="NZ_BATN01000006.1"/>
</dbReference>
<evidence type="ECO:0000313" key="1">
    <source>
        <dbReference type="EMBL" id="GAY22315.1"/>
    </source>
</evidence>
<dbReference type="EMBL" id="BEWI01000032">
    <property type="protein sequence ID" value="GAY22315.1"/>
    <property type="molecule type" value="Genomic_DNA"/>
</dbReference>
<reference evidence="4" key="5">
    <citation type="submission" date="2020-08" db="EMBL/GenBank/DDBJ databases">
        <title>Complete genome sequence of Sphingobium barthaii strain KK22, a high-molecular-weight polycyclic aromatic hydrocarbon-degrading soil bacterium.</title>
        <authorList>
            <person name="Mori J.F."/>
            <person name="Kanaly R.A."/>
        </authorList>
    </citation>
    <scope>NUCLEOTIDE SEQUENCE [LARGE SCALE GENOMIC DNA]</scope>
    <source>
        <strain evidence="4">KK22</strain>
    </source>
</reference>
<reference evidence="1" key="3">
    <citation type="submission" date="2017-10" db="EMBL/GenBank/DDBJ databases">
        <title>Bioaugmenting a lab-scale membrane bioreactor with Sphingobium fuliginis OMI to degrade 4-tert-butylphenol.</title>
        <authorList>
            <person name="Takada K."/>
            <person name="Shiba T."/>
            <person name="Soda S."/>
            <person name="Inoue D."/>
            <person name="Miyake M."/>
            <person name="Eguchi M."/>
            <person name="Ike M."/>
        </authorList>
    </citation>
    <scope>NUCLEOTIDE SEQUENCE</scope>
    <source>
        <strain evidence="1">OMI</strain>
    </source>
</reference>